<name>A0A3S3PCS8_9ACAR</name>
<sequence>MSKNFGIN</sequence>
<accession>A0A3S3PCS8</accession>
<evidence type="ECO:0000313" key="1">
    <source>
        <dbReference type="EMBL" id="RWS09829.1"/>
    </source>
</evidence>
<comment type="caution">
    <text evidence="1">The sequence shown here is derived from an EMBL/GenBank/DDBJ whole genome shotgun (WGS) entry which is preliminary data.</text>
</comment>
<reference evidence="1 2" key="1">
    <citation type="journal article" date="2018" name="Gigascience">
        <title>Genomes of trombidid mites reveal novel predicted allergens and laterally-transferred genes associated with secondary metabolism.</title>
        <authorList>
            <person name="Dong X."/>
            <person name="Chaisiri K."/>
            <person name="Xia D."/>
            <person name="Armstrong S.D."/>
            <person name="Fang Y."/>
            <person name="Donnelly M.J."/>
            <person name="Kadowaki T."/>
            <person name="McGarry J.W."/>
            <person name="Darby A.C."/>
            <person name="Makepeace B.L."/>
        </authorList>
    </citation>
    <scope>NUCLEOTIDE SEQUENCE [LARGE SCALE GENOMIC DNA]</scope>
    <source>
        <strain evidence="1">UoL-WK</strain>
    </source>
</reference>
<dbReference type="EMBL" id="NCKU01002328">
    <property type="protein sequence ID" value="RWS09829.1"/>
    <property type="molecule type" value="Genomic_DNA"/>
</dbReference>
<gene>
    <name evidence="1" type="ORF">B4U79_01319</name>
</gene>
<protein>
    <submittedName>
        <fullName evidence="1">Uncharacterized protein</fullName>
    </submittedName>
</protein>
<keyword evidence="2" id="KW-1185">Reference proteome</keyword>
<organism evidence="1 2">
    <name type="scientific">Dinothrombium tinctorium</name>
    <dbReference type="NCBI Taxonomy" id="1965070"/>
    <lineage>
        <taxon>Eukaryota</taxon>
        <taxon>Metazoa</taxon>
        <taxon>Ecdysozoa</taxon>
        <taxon>Arthropoda</taxon>
        <taxon>Chelicerata</taxon>
        <taxon>Arachnida</taxon>
        <taxon>Acari</taxon>
        <taxon>Acariformes</taxon>
        <taxon>Trombidiformes</taxon>
        <taxon>Prostigmata</taxon>
        <taxon>Anystina</taxon>
        <taxon>Parasitengona</taxon>
        <taxon>Trombidioidea</taxon>
        <taxon>Trombidiidae</taxon>
        <taxon>Dinothrombium</taxon>
    </lineage>
</organism>
<evidence type="ECO:0000313" key="2">
    <source>
        <dbReference type="Proteomes" id="UP000285301"/>
    </source>
</evidence>
<dbReference type="Proteomes" id="UP000285301">
    <property type="component" value="Unassembled WGS sequence"/>
</dbReference>
<proteinExistence type="predicted"/>